<sequence>MKRKNQVSDKTNRQALEIAQNYLVNATVLERSAIDYSQFGAWKKNMYLSLELLSYIQPIKNILLQLKNCAKTAEIIVDVVIDRTSQNCIDPCLSLNKQLLDRLAQEVSDSDNCVVINYQTVDSKESYGIQVADMFAGAYRKELSYHRNEPLVSLIPFPIKEKSWIQSLSRILTF</sequence>
<evidence type="ECO:0000313" key="1">
    <source>
        <dbReference type="EMBL" id="GMM13216.1"/>
    </source>
</evidence>
<reference evidence="3 4" key="2">
    <citation type="journal article" date="2024" name="Int. J. Syst. Evol. Microbiol.">
        <title>Proposal of Lactobacillus amylovorus subsp. animalis subsp. nov. and an emended description of Lactobacillus amylovorus.</title>
        <authorList>
            <person name="Yamane K."/>
            <person name="Tanizawa Y."/>
            <person name="Kobayashi H."/>
            <person name="Kamizono T."/>
            <person name="Kojima Y."/>
            <person name="Takagi H."/>
            <person name="Tohno M."/>
        </authorList>
    </citation>
    <scope>NUCLEOTIDE SEQUENCE [LARGE SCALE GENOMIC DNA]</scope>
    <source>
        <strain evidence="2 3">BF125</strain>
        <strain evidence="1 4">BF186</strain>
    </source>
</reference>
<gene>
    <name evidence="2" type="ORF">LABF125_03970</name>
    <name evidence="1" type="ORF">LABF186_03300</name>
</gene>
<dbReference type="Pfam" id="PF12686">
    <property type="entry name" value="DUF3800"/>
    <property type="match status" value="1"/>
</dbReference>
<evidence type="ECO:0000313" key="3">
    <source>
        <dbReference type="Proteomes" id="UP001332503"/>
    </source>
</evidence>
<evidence type="ECO:0000313" key="2">
    <source>
        <dbReference type="EMBL" id="GMM15264.1"/>
    </source>
</evidence>
<dbReference type="AlphaFoldDB" id="A0ABD0C1Z8"/>
<dbReference type="Proteomes" id="UP001332503">
    <property type="component" value="Unassembled WGS sequence"/>
</dbReference>
<keyword evidence="3" id="KW-1185">Reference proteome</keyword>
<dbReference type="EMBL" id="BTFR01000008">
    <property type="protein sequence ID" value="GMM15264.1"/>
    <property type="molecule type" value="Genomic_DNA"/>
</dbReference>
<reference evidence="1" key="1">
    <citation type="submission" date="2023-06" db="EMBL/GenBank/DDBJ databases">
        <authorList>
            <person name="Tohno M."/>
            <person name="Tanizawa Y."/>
        </authorList>
    </citation>
    <scope>NUCLEOTIDE SEQUENCE</scope>
    <source>
        <strain evidence="2">BF125</strain>
        <strain evidence="1">BF186</strain>
    </source>
</reference>
<dbReference type="Proteomes" id="UP001346800">
    <property type="component" value="Unassembled WGS sequence"/>
</dbReference>
<comment type="caution">
    <text evidence="1">The sequence shown here is derived from an EMBL/GenBank/DDBJ whole genome shotgun (WGS) entry which is preliminary data.</text>
</comment>
<accession>A0ABD0C1Z8</accession>
<proteinExistence type="predicted"/>
<organism evidence="1 4">
    <name type="scientific">Lactobacillus amylovorus subsp. animalium</name>
    <dbReference type="NCBI Taxonomy" id="3378536"/>
    <lineage>
        <taxon>Bacteria</taxon>
        <taxon>Bacillati</taxon>
        <taxon>Bacillota</taxon>
        <taxon>Bacilli</taxon>
        <taxon>Lactobacillales</taxon>
        <taxon>Lactobacillaceae</taxon>
        <taxon>Lactobacillus</taxon>
    </lineage>
</organism>
<dbReference type="RefSeq" id="WP_013437989.1">
    <property type="nucleotide sequence ID" value="NZ_BTFQ01000017.1"/>
</dbReference>
<evidence type="ECO:0000313" key="4">
    <source>
        <dbReference type="Proteomes" id="UP001346800"/>
    </source>
</evidence>
<dbReference type="InterPro" id="IPR024524">
    <property type="entry name" value="DUF3800"/>
</dbReference>
<name>A0ABD0C1Z8_LACAM</name>
<protein>
    <submittedName>
        <fullName evidence="1">Uncharacterized protein</fullName>
    </submittedName>
</protein>
<dbReference type="EMBL" id="BTFQ01000017">
    <property type="protein sequence ID" value="GMM13216.1"/>
    <property type="molecule type" value="Genomic_DNA"/>
</dbReference>